<evidence type="ECO:0000256" key="9">
    <source>
        <dbReference type="ARBA" id="ARBA00022884"/>
    </source>
</evidence>
<evidence type="ECO:0000256" key="10">
    <source>
        <dbReference type="ARBA" id="ARBA00023242"/>
    </source>
</evidence>
<dbReference type="WBParaSite" id="PgB13_g018_t01">
    <property type="protein sequence ID" value="PgB13_g018_t01"/>
    <property type="gene ID" value="PgB13_g018"/>
</dbReference>
<dbReference type="Gene3D" id="3.40.1280.10">
    <property type="match status" value="1"/>
</dbReference>
<evidence type="ECO:0000256" key="4">
    <source>
        <dbReference type="ARBA" id="ARBA00022552"/>
    </source>
</evidence>
<name>A0A914ZPT7_PARUN</name>
<evidence type="ECO:0000256" key="6">
    <source>
        <dbReference type="ARBA" id="ARBA00022679"/>
    </source>
</evidence>
<keyword evidence="4" id="KW-0698">rRNA processing</keyword>
<keyword evidence="7" id="KW-0949">S-adenosyl-L-methionine</keyword>
<dbReference type="Pfam" id="PF03587">
    <property type="entry name" value="EMG1"/>
    <property type="match status" value="1"/>
</dbReference>
<keyword evidence="9" id="KW-0694">RNA-binding</keyword>
<dbReference type="GO" id="GO:0032040">
    <property type="term" value="C:small-subunit processome"/>
    <property type="evidence" value="ECO:0007669"/>
    <property type="project" value="TreeGrafter"/>
</dbReference>
<dbReference type="AlphaFoldDB" id="A0A914ZPT7"/>
<keyword evidence="14" id="KW-1185">Reference proteome</keyword>
<dbReference type="InterPro" id="IPR029026">
    <property type="entry name" value="tRNA_m1G_MTases_N"/>
</dbReference>
<dbReference type="SUPFAM" id="SSF75217">
    <property type="entry name" value="alpha/beta knot"/>
    <property type="match status" value="1"/>
</dbReference>
<dbReference type="Proteomes" id="UP000887569">
    <property type="component" value="Unplaced"/>
</dbReference>
<dbReference type="InterPro" id="IPR005304">
    <property type="entry name" value="Rbsml_bgen_MeTrfase_EMG1/NEP1"/>
</dbReference>
<comment type="function">
    <text evidence="12">S-adenosyl-L-methionine-dependent pseudouridine N(1)-methyltransferase that methylates a pseudouridine in 18S rRNA. Involved the biosynthesis of the hypermodified N1-methyl-N3-(3-amino-3-carboxypropyl) pseudouridine (m1acp3-Psi) conserved in eukaryotic 18S rRNA. Also has an essential role in 40S ribosomal subunit biogenesis independent on its methyltransferase activity, facilitating the incorporation of ribosomal protein S19 during the formation of pre-ribosomes.</text>
</comment>
<comment type="catalytic activity">
    <reaction evidence="11">
        <text>a pseudouridine in rRNA + S-adenosyl-L-methionine = an N(1)-methylpseudouridine in rRNA + S-adenosyl-L-homocysteine + H(+)</text>
        <dbReference type="Rhea" id="RHEA:46696"/>
        <dbReference type="Rhea" id="RHEA-COMP:11634"/>
        <dbReference type="Rhea" id="RHEA-COMP:13933"/>
        <dbReference type="ChEBI" id="CHEBI:15378"/>
        <dbReference type="ChEBI" id="CHEBI:57856"/>
        <dbReference type="ChEBI" id="CHEBI:59789"/>
        <dbReference type="ChEBI" id="CHEBI:65314"/>
        <dbReference type="ChEBI" id="CHEBI:74890"/>
    </reaction>
</comment>
<comment type="similarity">
    <text evidence="2">Belongs to the class IV-like SAM-binding methyltransferase superfamily. RNA methyltransferase NEP1 family.</text>
</comment>
<dbReference type="CDD" id="cd18088">
    <property type="entry name" value="Nep1-like"/>
    <property type="match status" value="1"/>
</dbReference>
<evidence type="ECO:0000256" key="3">
    <source>
        <dbReference type="ARBA" id="ARBA00022517"/>
    </source>
</evidence>
<evidence type="ECO:0000256" key="11">
    <source>
        <dbReference type="ARBA" id="ARBA00050871"/>
    </source>
</evidence>
<sequence>MSEGVPPPSKRLKTAIEGDDGSRSQKKLIVVLEKCSLESAKVGKEYVILSSDRHTNFLKNHKKDPTNYRPDILHQCLLMLLDSPLNRANLLQIYIHTSNNVLIEVSPQTRIPRTFDRFCGLMVQLLHKLSIRAAESSVKLLKVIRNPVSAHLPIGCRKIVTSFQATSFVRCSEIAKAEDDRPIVIVVGGFARGKVSVDYMEEEIRISNFPLSAALTCAKVTSGFEEAWGVEQ</sequence>
<dbReference type="GO" id="GO:0070475">
    <property type="term" value="P:rRNA base methylation"/>
    <property type="evidence" value="ECO:0007669"/>
    <property type="project" value="InterPro"/>
</dbReference>
<comment type="subcellular location">
    <subcellularLocation>
        <location evidence="1">Nucleus</location>
        <location evidence="1">Nucleolus</location>
    </subcellularLocation>
</comment>
<dbReference type="GO" id="GO:0019843">
    <property type="term" value="F:rRNA binding"/>
    <property type="evidence" value="ECO:0007669"/>
    <property type="project" value="UniProtKB-KW"/>
</dbReference>
<evidence type="ECO:0000256" key="12">
    <source>
        <dbReference type="ARBA" id="ARBA00053784"/>
    </source>
</evidence>
<dbReference type="PANTHER" id="PTHR12636">
    <property type="entry name" value="NEP1/MRA1"/>
    <property type="match status" value="1"/>
</dbReference>
<reference evidence="15" key="1">
    <citation type="submission" date="2022-11" db="UniProtKB">
        <authorList>
            <consortium name="WormBaseParasite"/>
        </authorList>
    </citation>
    <scope>IDENTIFICATION</scope>
</reference>
<dbReference type="GO" id="GO:0070037">
    <property type="term" value="F:rRNA (pseudouridine) methyltransferase activity"/>
    <property type="evidence" value="ECO:0007669"/>
    <property type="project" value="InterPro"/>
</dbReference>
<keyword evidence="5" id="KW-0489">Methyltransferase</keyword>
<protein>
    <recommendedName>
        <fullName evidence="13">18S rRNA (pseudouridine-N1)-methyltransferase</fullName>
    </recommendedName>
</protein>
<evidence type="ECO:0000313" key="15">
    <source>
        <dbReference type="WBParaSite" id="PgB13_g018_t01"/>
    </source>
</evidence>
<dbReference type="PANTHER" id="PTHR12636:SF5">
    <property type="entry name" value="RIBOSOMAL RNA SMALL SUBUNIT METHYLTRANSFERASE NEP1"/>
    <property type="match status" value="1"/>
</dbReference>
<evidence type="ECO:0000256" key="1">
    <source>
        <dbReference type="ARBA" id="ARBA00004604"/>
    </source>
</evidence>
<accession>A0A914ZPT7</accession>
<evidence type="ECO:0000256" key="2">
    <source>
        <dbReference type="ARBA" id="ARBA00008115"/>
    </source>
</evidence>
<evidence type="ECO:0000313" key="14">
    <source>
        <dbReference type="Proteomes" id="UP000887569"/>
    </source>
</evidence>
<keyword evidence="8" id="KW-0699">rRNA-binding</keyword>
<proteinExistence type="inferred from homology"/>
<evidence type="ECO:0000256" key="5">
    <source>
        <dbReference type="ARBA" id="ARBA00022603"/>
    </source>
</evidence>
<keyword evidence="3" id="KW-0690">Ribosome biogenesis</keyword>
<evidence type="ECO:0000256" key="13">
    <source>
        <dbReference type="ARBA" id="ARBA00081469"/>
    </source>
</evidence>
<dbReference type="InterPro" id="IPR029028">
    <property type="entry name" value="Alpha/beta_knot_MTases"/>
</dbReference>
<organism evidence="14 15">
    <name type="scientific">Parascaris univalens</name>
    <name type="common">Nematode worm</name>
    <dbReference type="NCBI Taxonomy" id="6257"/>
    <lineage>
        <taxon>Eukaryota</taxon>
        <taxon>Metazoa</taxon>
        <taxon>Ecdysozoa</taxon>
        <taxon>Nematoda</taxon>
        <taxon>Chromadorea</taxon>
        <taxon>Rhabditida</taxon>
        <taxon>Spirurina</taxon>
        <taxon>Ascaridomorpha</taxon>
        <taxon>Ascaridoidea</taxon>
        <taxon>Ascarididae</taxon>
        <taxon>Parascaris</taxon>
    </lineage>
</organism>
<dbReference type="FunFam" id="3.40.1280.10:FF:000003">
    <property type="entry name" value="Ribosomal RNA small subunit methyltransferase"/>
    <property type="match status" value="1"/>
</dbReference>
<keyword evidence="6" id="KW-0808">Transferase</keyword>
<keyword evidence="10" id="KW-0539">Nucleus</keyword>
<evidence type="ECO:0000256" key="7">
    <source>
        <dbReference type="ARBA" id="ARBA00022691"/>
    </source>
</evidence>
<evidence type="ECO:0000256" key="8">
    <source>
        <dbReference type="ARBA" id="ARBA00022730"/>
    </source>
</evidence>